<dbReference type="InterPro" id="IPR051910">
    <property type="entry name" value="ComF/GntX_DNA_util-trans"/>
</dbReference>
<dbReference type="PANTHER" id="PTHR47505">
    <property type="entry name" value="DNA UTILIZATION PROTEIN YHGH"/>
    <property type="match status" value="1"/>
</dbReference>
<dbReference type="RefSeq" id="WP_015911696.1">
    <property type="nucleotide sequence ID" value="NZ_BAABQA010000002.1"/>
</dbReference>
<dbReference type="Proteomes" id="UP000483839">
    <property type="component" value="Unassembled WGS sequence"/>
</dbReference>
<dbReference type="PANTHER" id="PTHR47505:SF1">
    <property type="entry name" value="DNA UTILIZATION PROTEIN YHGH"/>
    <property type="match status" value="1"/>
</dbReference>
<sequence length="224" mass="26574">MDNSCLICNQWIEQELSLLEILCFQQKEFLLCKDCEWALQPIKSQFCPRCYKVGEESICHDCLKWSEKGYQVNHRALYVYNGKMKDYFAKYKFQGDYILKSVFSKKIAKIIKNDYKGYVLVPVPISQKRYYERGYNQVEEILKSEKLTYTDLVLKREGKRHSHLNKREREQSENPFYLNKIEKTIPENILIVDDIYTTGSTIYHIYSLLEKAGCQKIKSISIAR</sequence>
<dbReference type="InterPro" id="IPR029057">
    <property type="entry name" value="PRTase-like"/>
</dbReference>
<proteinExistence type="inferred from homology"/>
<name>A0A6L6G8A7_STRUB</name>
<evidence type="ECO:0000256" key="1">
    <source>
        <dbReference type="ARBA" id="ARBA00008007"/>
    </source>
</evidence>
<comment type="similarity">
    <text evidence="1">Belongs to the ComF/GntX family.</text>
</comment>
<dbReference type="InterPro" id="IPR000836">
    <property type="entry name" value="PRTase_dom"/>
</dbReference>
<dbReference type="Pfam" id="PF00156">
    <property type="entry name" value="Pribosyltran"/>
    <property type="match status" value="1"/>
</dbReference>
<protein>
    <submittedName>
        <fullName evidence="2">ComF family protein</fullName>
    </submittedName>
</protein>
<dbReference type="OMA" id="WKFRGDY"/>
<comment type="caution">
    <text evidence="2">The sequence shown here is derived from an EMBL/GenBank/DDBJ whole genome shotgun (WGS) entry which is preliminary data.</text>
</comment>
<dbReference type="EMBL" id="WLXI01000007">
    <property type="protein sequence ID" value="MTD00956.1"/>
    <property type="molecule type" value="Genomic_DNA"/>
</dbReference>
<evidence type="ECO:0000313" key="3">
    <source>
        <dbReference type="Proteomes" id="UP000483839"/>
    </source>
</evidence>
<dbReference type="AlphaFoldDB" id="A0A6L6G8A7"/>
<dbReference type="Gene3D" id="3.40.50.2020">
    <property type="match status" value="1"/>
</dbReference>
<organism evidence="2 3">
    <name type="scientific">Streptococcus uberis</name>
    <dbReference type="NCBI Taxonomy" id="1349"/>
    <lineage>
        <taxon>Bacteria</taxon>
        <taxon>Bacillati</taxon>
        <taxon>Bacillota</taxon>
        <taxon>Bacilli</taxon>
        <taxon>Lactobacillales</taxon>
        <taxon>Streptococcaceae</taxon>
        <taxon>Streptococcus</taxon>
    </lineage>
</organism>
<accession>A0A6L6G8A7</accession>
<evidence type="ECO:0000313" key="2">
    <source>
        <dbReference type="EMBL" id="MTD00956.1"/>
    </source>
</evidence>
<dbReference type="CDD" id="cd06223">
    <property type="entry name" value="PRTases_typeI"/>
    <property type="match status" value="1"/>
</dbReference>
<dbReference type="SUPFAM" id="SSF53271">
    <property type="entry name" value="PRTase-like"/>
    <property type="match status" value="1"/>
</dbReference>
<gene>
    <name evidence="2" type="ORF">GKS16_01480</name>
</gene>
<reference evidence="2 3" key="1">
    <citation type="submission" date="2019-11" db="EMBL/GenBank/DDBJ databases">
        <title>Streptococcus uberis isolated from clinical mastitis cases on a southeastern Queensland dairy.</title>
        <authorList>
            <person name="Workentine M.L."/>
            <person name="Price R."/>
            <person name="Olchowy T."/>
        </authorList>
    </citation>
    <scope>NUCLEOTIDE SEQUENCE [LARGE SCALE GENOMIC DNA]</scope>
    <source>
        <strain evidence="2 3">OLC4459-A17</strain>
    </source>
</reference>